<dbReference type="EMBL" id="DF973190">
    <property type="protein sequence ID" value="GAU18884.1"/>
    <property type="molecule type" value="Genomic_DNA"/>
</dbReference>
<dbReference type="Gene3D" id="3.40.50.1460">
    <property type="match status" value="1"/>
</dbReference>
<gene>
    <name evidence="1" type="ORF">TSUD_228740</name>
</gene>
<sequence>MISDSCRSGAIIEGANEIIGHSTYQSVSDRRNAPRSRFLQARLNEPSGRYLGVLITACQSDQSTTAINGSVNSRTYFLPILMSVITRMGVHISNYTLVSEIASSMANSGRMCQTPGLYCHPTQMSLEFLSLKKLDEPEFMDIDPGVAAVPAASGGEILEADINPEMMDIGPIPTVKTQALSDTGTHCLYHSLYVKRVQVPHATVGPDEPHAASTTCPDGVAEKQDLSLFDSELERIEEFLGSELPSHPKLHRGQLKNGLRYLILPNKVPPTR</sequence>
<evidence type="ECO:0000313" key="1">
    <source>
        <dbReference type="EMBL" id="GAU18884.1"/>
    </source>
</evidence>
<organism evidence="1 2">
    <name type="scientific">Trifolium subterraneum</name>
    <name type="common">Subterranean clover</name>
    <dbReference type="NCBI Taxonomy" id="3900"/>
    <lineage>
        <taxon>Eukaryota</taxon>
        <taxon>Viridiplantae</taxon>
        <taxon>Streptophyta</taxon>
        <taxon>Embryophyta</taxon>
        <taxon>Tracheophyta</taxon>
        <taxon>Spermatophyta</taxon>
        <taxon>Magnoliopsida</taxon>
        <taxon>eudicotyledons</taxon>
        <taxon>Gunneridae</taxon>
        <taxon>Pentapetalae</taxon>
        <taxon>rosids</taxon>
        <taxon>fabids</taxon>
        <taxon>Fabales</taxon>
        <taxon>Fabaceae</taxon>
        <taxon>Papilionoideae</taxon>
        <taxon>50 kb inversion clade</taxon>
        <taxon>NPAAA clade</taxon>
        <taxon>Hologalegina</taxon>
        <taxon>IRL clade</taxon>
        <taxon>Trifolieae</taxon>
        <taxon>Trifolium</taxon>
    </lineage>
</organism>
<evidence type="ECO:0000313" key="2">
    <source>
        <dbReference type="Proteomes" id="UP000242715"/>
    </source>
</evidence>
<protein>
    <submittedName>
        <fullName evidence="1">Uncharacterized protein</fullName>
    </submittedName>
</protein>
<dbReference type="AlphaFoldDB" id="A0A2Z6LMH7"/>
<dbReference type="OrthoDB" id="952271at2759"/>
<keyword evidence="2" id="KW-1185">Reference proteome</keyword>
<accession>A0A2Z6LMH7</accession>
<reference evidence="2" key="1">
    <citation type="journal article" date="2017" name="Front. Plant Sci.">
        <title>Climate Clever Clovers: New Paradigm to Reduce the Environmental Footprint of Ruminants by Breeding Low Methanogenic Forages Utilizing Haplotype Variation.</title>
        <authorList>
            <person name="Kaur P."/>
            <person name="Appels R."/>
            <person name="Bayer P.E."/>
            <person name="Keeble-Gagnere G."/>
            <person name="Wang J."/>
            <person name="Hirakawa H."/>
            <person name="Shirasawa K."/>
            <person name="Vercoe P."/>
            <person name="Stefanova K."/>
            <person name="Durmic Z."/>
            <person name="Nichols P."/>
            <person name="Revell C."/>
            <person name="Isobe S.N."/>
            <person name="Edwards D."/>
            <person name="Erskine W."/>
        </authorList>
    </citation>
    <scope>NUCLEOTIDE SEQUENCE [LARGE SCALE GENOMIC DNA]</scope>
    <source>
        <strain evidence="2">cv. Daliak</strain>
    </source>
</reference>
<dbReference type="Proteomes" id="UP000242715">
    <property type="component" value="Unassembled WGS sequence"/>
</dbReference>
<proteinExistence type="predicted"/>
<name>A0A2Z6LMH7_TRISU</name>